<keyword evidence="3" id="KW-1185">Reference proteome</keyword>
<evidence type="ECO:0000256" key="1">
    <source>
        <dbReference type="SAM" id="MobiDB-lite"/>
    </source>
</evidence>
<dbReference type="AlphaFoldDB" id="A0A1Z5S8F2"/>
<proteinExistence type="predicted"/>
<dbReference type="Proteomes" id="UP000000768">
    <property type="component" value="Chromosome 1"/>
</dbReference>
<name>A0A1Z5S8F2_SORBI</name>
<reference evidence="2 3" key="1">
    <citation type="journal article" date="2009" name="Nature">
        <title>The Sorghum bicolor genome and the diversification of grasses.</title>
        <authorList>
            <person name="Paterson A.H."/>
            <person name="Bowers J.E."/>
            <person name="Bruggmann R."/>
            <person name="Dubchak I."/>
            <person name="Grimwood J."/>
            <person name="Gundlach H."/>
            <person name="Haberer G."/>
            <person name="Hellsten U."/>
            <person name="Mitros T."/>
            <person name="Poliakov A."/>
            <person name="Schmutz J."/>
            <person name="Spannagl M."/>
            <person name="Tang H."/>
            <person name="Wang X."/>
            <person name="Wicker T."/>
            <person name="Bharti A.K."/>
            <person name="Chapman J."/>
            <person name="Feltus F.A."/>
            <person name="Gowik U."/>
            <person name="Grigoriev I.V."/>
            <person name="Lyons E."/>
            <person name="Maher C.A."/>
            <person name="Martis M."/>
            <person name="Narechania A."/>
            <person name="Otillar R.P."/>
            <person name="Penning B.W."/>
            <person name="Salamov A.A."/>
            <person name="Wang Y."/>
            <person name="Zhang L."/>
            <person name="Carpita N.C."/>
            <person name="Freeling M."/>
            <person name="Gingle A.R."/>
            <person name="Hash C.T."/>
            <person name="Keller B."/>
            <person name="Klein P."/>
            <person name="Kresovich S."/>
            <person name="McCann M.C."/>
            <person name="Ming R."/>
            <person name="Peterson D.G."/>
            <person name="Mehboob-ur-Rahman"/>
            <person name="Ware D."/>
            <person name="Westhoff P."/>
            <person name="Mayer K.F."/>
            <person name="Messing J."/>
            <person name="Rokhsar D.S."/>
        </authorList>
    </citation>
    <scope>NUCLEOTIDE SEQUENCE [LARGE SCALE GENOMIC DNA]</scope>
    <source>
        <strain evidence="3">cv. BTx623</strain>
    </source>
</reference>
<accession>A0A1Z5S8F2</accession>
<protein>
    <submittedName>
        <fullName evidence="2">Uncharacterized protein</fullName>
    </submittedName>
</protein>
<organism evidence="2 3">
    <name type="scientific">Sorghum bicolor</name>
    <name type="common">Sorghum</name>
    <name type="synonym">Sorghum vulgare</name>
    <dbReference type="NCBI Taxonomy" id="4558"/>
    <lineage>
        <taxon>Eukaryota</taxon>
        <taxon>Viridiplantae</taxon>
        <taxon>Streptophyta</taxon>
        <taxon>Embryophyta</taxon>
        <taxon>Tracheophyta</taxon>
        <taxon>Spermatophyta</taxon>
        <taxon>Magnoliopsida</taxon>
        <taxon>Liliopsida</taxon>
        <taxon>Poales</taxon>
        <taxon>Poaceae</taxon>
        <taxon>PACMAD clade</taxon>
        <taxon>Panicoideae</taxon>
        <taxon>Andropogonodae</taxon>
        <taxon>Andropogoneae</taxon>
        <taxon>Sorghinae</taxon>
        <taxon>Sorghum</taxon>
    </lineage>
</organism>
<sequence length="87" mass="9487">MKGISPWPRMPASPKLMRPTTSSLKHMEKLSDATRPLAVSMPATDTFSLPSPIRPLKAPPSRKEPVGPHLNTTGTCRPLPRRPGAPR</sequence>
<evidence type="ECO:0000313" key="2">
    <source>
        <dbReference type="EMBL" id="OQU92203.1"/>
    </source>
</evidence>
<dbReference type="Gramene" id="OQU92203">
    <property type="protein sequence ID" value="OQU92203"/>
    <property type="gene ID" value="SORBI_3001G309732"/>
</dbReference>
<dbReference type="EMBL" id="CM000760">
    <property type="protein sequence ID" value="OQU92203.1"/>
    <property type="molecule type" value="Genomic_DNA"/>
</dbReference>
<dbReference type="InParanoid" id="A0A1Z5S8F2"/>
<reference evidence="3" key="2">
    <citation type="journal article" date="2018" name="Plant J.">
        <title>The Sorghum bicolor reference genome: improved assembly, gene annotations, a transcriptome atlas, and signatures of genome organization.</title>
        <authorList>
            <person name="McCormick R.F."/>
            <person name="Truong S.K."/>
            <person name="Sreedasyam A."/>
            <person name="Jenkins J."/>
            <person name="Shu S."/>
            <person name="Sims D."/>
            <person name="Kennedy M."/>
            <person name="Amirebrahimi M."/>
            <person name="Weers B.D."/>
            <person name="McKinley B."/>
            <person name="Mattison A."/>
            <person name="Morishige D.T."/>
            <person name="Grimwood J."/>
            <person name="Schmutz J."/>
            <person name="Mullet J.E."/>
        </authorList>
    </citation>
    <scope>NUCLEOTIDE SEQUENCE [LARGE SCALE GENOMIC DNA]</scope>
    <source>
        <strain evidence="3">cv. BTx623</strain>
    </source>
</reference>
<gene>
    <name evidence="2" type="ORF">SORBI_3001G309732</name>
</gene>
<evidence type="ECO:0000313" key="3">
    <source>
        <dbReference type="Proteomes" id="UP000000768"/>
    </source>
</evidence>
<feature type="region of interest" description="Disordered" evidence="1">
    <location>
        <begin position="1"/>
        <end position="87"/>
    </location>
</feature>